<comment type="cofactor">
    <cofactor evidence="1">
        <name>Mg(2+)</name>
        <dbReference type="ChEBI" id="CHEBI:18420"/>
    </cofactor>
</comment>
<sequence length="915" mass="97422">MTNGTAPQASERPPKADLELPTGAVSIEALAASLSRYPRAPDRKFNYGTAGFRAKADLLPSVVHRCGLLAALFAVYQQDKKEREARAQAGAKNREAKAERYAHSTAVYVGCMITASHNPEEDNGVKLVGVDGCLLSPVWERYAESLINSACFAQPASQNSVSVAGSAQSERTLGNGKIPHDDAGRGCAESVHREVKALTQIVHELFGGNDGDTTDGDTTDGMNAANGCTEPSGDEKGKHSSTDASPSVLFPCVLVGRDNRPSSKSLQAAFESGVRTLGVQVVSLGQVTTGQLQFIVRRQNERSEDARRCANAELTAGEVLEDAHRGEPEEGGEGTALVRDYYVHFSKAFSQFMVQARQLKRVARAGSGTVVKCAEAPHAGDERKDTGGSPSPLSLRALYVDAANGVGGASVKHFSELLSSESGLSLFVRNEGRAGGESDGQAPLKEGGRRAGDESAGAAKKATEIEGLNFLCGAEHVQKRKALPRNFGYRGDPTEGALCASFDGDADRLIFFTWEMKQAPYSAFPSLSRGTSALQRLGSREEVVRGELQRAFSLSDGFASPEACSGPSREREEGAAANEGRGADSGNAEEAGTACEARSAVEAEGCCRASCADADGGASLSENAVKRMASSALDVSAENAIRMRLYDGDRIACLVTLALISLLKQALGKHEENDKQPRALTLSICVVQTAYANGGSTAFLEQLQAAAQPLASSGITFELACVPTGVKHLHRRAAEATVGVYFEANGHGTVVHDEARLSEWAAERNLSTVEEWQLLTRFLHLFNAATGDALADLLAVVAALSLLDMTPQQWSDLYDDRPCYTLKVALPRRVLSTLKPDPRHEKRLLEMPALQARIDEAVEATAPFCRGFVRPSGTEDVCRIYAEAPDLQSAKTLGRLISELVVQHAQAAEDLEGKL</sequence>
<keyword evidence="11" id="KW-1185">Reference proteome</keyword>
<dbReference type="GeneID" id="40309730"/>
<evidence type="ECO:0000313" key="11">
    <source>
        <dbReference type="Proteomes" id="UP000224006"/>
    </source>
</evidence>
<evidence type="ECO:0000256" key="4">
    <source>
        <dbReference type="ARBA" id="ARBA00022842"/>
    </source>
</evidence>
<dbReference type="GO" id="GO:0046872">
    <property type="term" value="F:metal ion binding"/>
    <property type="evidence" value="ECO:0007669"/>
    <property type="project" value="UniProtKB-KW"/>
</dbReference>
<dbReference type="OrthoDB" id="1928at2759"/>
<dbReference type="InterPro" id="IPR005843">
    <property type="entry name" value="A-D-PHexomutase_C"/>
</dbReference>
<dbReference type="InterPro" id="IPR036900">
    <property type="entry name" value="A-D-PHexomutase_C_sf"/>
</dbReference>
<accession>A0A2A9MDN0</accession>
<feature type="domain" description="Phosphoacetylglucosamine mutase AMG1" evidence="9">
    <location>
        <begin position="647"/>
        <end position="802"/>
    </location>
</feature>
<dbReference type="SUPFAM" id="SSF55957">
    <property type="entry name" value="Phosphoglucomutase, C-terminal domain"/>
    <property type="match status" value="1"/>
</dbReference>
<evidence type="ECO:0000256" key="6">
    <source>
        <dbReference type="SAM" id="MobiDB-lite"/>
    </source>
</evidence>
<dbReference type="EMBL" id="NWUJ01000003">
    <property type="protein sequence ID" value="PFH36608.1"/>
    <property type="molecule type" value="Genomic_DNA"/>
</dbReference>
<evidence type="ECO:0000313" key="10">
    <source>
        <dbReference type="EMBL" id="PFH36608.1"/>
    </source>
</evidence>
<dbReference type="InterPro" id="IPR005844">
    <property type="entry name" value="A-D-PHexomutase_a/b/a-I"/>
</dbReference>
<feature type="compositionally biased region" description="Basic and acidic residues" evidence="6">
    <location>
        <begin position="178"/>
        <end position="189"/>
    </location>
</feature>
<feature type="region of interest" description="Disordered" evidence="6">
    <location>
        <begin position="207"/>
        <end position="243"/>
    </location>
</feature>
<keyword evidence="5" id="KW-0413">Isomerase</keyword>
<dbReference type="InterPro" id="IPR016055">
    <property type="entry name" value="A-D-PHexomutase_a/b/a-I/II/III"/>
</dbReference>
<dbReference type="Pfam" id="PF21404">
    <property type="entry name" value="AMG1_III"/>
    <property type="match status" value="1"/>
</dbReference>
<evidence type="ECO:0000256" key="1">
    <source>
        <dbReference type="ARBA" id="ARBA00001946"/>
    </source>
</evidence>
<feature type="domain" description="Alpha-D-phosphohexomutase C-terminal" evidence="7">
    <location>
        <begin position="842"/>
        <end position="892"/>
    </location>
</feature>
<dbReference type="AlphaFoldDB" id="A0A2A9MDN0"/>
<name>A0A2A9MDN0_BESBE</name>
<organism evidence="10 11">
    <name type="scientific">Besnoitia besnoiti</name>
    <name type="common">Apicomplexan protozoan</name>
    <dbReference type="NCBI Taxonomy" id="94643"/>
    <lineage>
        <taxon>Eukaryota</taxon>
        <taxon>Sar</taxon>
        <taxon>Alveolata</taxon>
        <taxon>Apicomplexa</taxon>
        <taxon>Conoidasida</taxon>
        <taxon>Coccidia</taxon>
        <taxon>Eucoccidiorida</taxon>
        <taxon>Eimeriorina</taxon>
        <taxon>Sarcocystidae</taxon>
        <taxon>Besnoitia</taxon>
    </lineage>
</organism>
<dbReference type="GO" id="GO:0004610">
    <property type="term" value="F:phosphoacetylglucosamine mutase activity"/>
    <property type="evidence" value="ECO:0007669"/>
    <property type="project" value="TreeGrafter"/>
</dbReference>
<feature type="region of interest" description="Disordered" evidence="6">
    <location>
        <begin position="431"/>
        <end position="458"/>
    </location>
</feature>
<dbReference type="STRING" id="94643.A0A2A9MDN0"/>
<reference evidence="10 11" key="1">
    <citation type="submission" date="2017-09" db="EMBL/GenBank/DDBJ databases">
        <title>Genome sequencing of Besnoitia besnoiti strain Bb-Ger1.</title>
        <authorList>
            <person name="Schares G."/>
            <person name="Venepally P."/>
            <person name="Lorenzi H.A."/>
        </authorList>
    </citation>
    <scope>NUCLEOTIDE SEQUENCE [LARGE SCALE GENOMIC DNA]</scope>
    <source>
        <strain evidence="10 11">Bb-Ger1</strain>
    </source>
</reference>
<feature type="domain" description="Alpha-D-phosphohexomutase alpha/beta/alpha" evidence="8">
    <location>
        <begin position="106"/>
        <end position="145"/>
    </location>
</feature>
<dbReference type="VEuPathDB" id="ToxoDB:BESB_048000"/>
<evidence type="ECO:0000259" key="9">
    <source>
        <dbReference type="Pfam" id="PF21404"/>
    </source>
</evidence>
<evidence type="ECO:0000256" key="2">
    <source>
        <dbReference type="ARBA" id="ARBA00010231"/>
    </source>
</evidence>
<dbReference type="GO" id="GO:0006048">
    <property type="term" value="P:UDP-N-acetylglucosamine biosynthetic process"/>
    <property type="evidence" value="ECO:0007669"/>
    <property type="project" value="TreeGrafter"/>
</dbReference>
<comment type="similarity">
    <text evidence="2">Belongs to the phosphohexose mutase family.</text>
</comment>
<keyword evidence="4" id="KW-0460">Magnesium</keyword>
<evidence type="ECO:0000259" key="8">
    <source>
        <dbReference type="Pfam" id="PF02878"/>
    </source>
</evidence>
<dbReference type="Pfam" id="PF02878">
    <property type="entry name" value="PGM_PMM_I"/>
    <property type="match status" value="2"/>
</dbReference>
<dbReference type="RefSeq" id="XP_029220617.1">
    <property type="nucleotide sequence ID" value="XM_029363251.1"/>
</dbReference>
<gene>
    <name evidence="10" type="ORF">BESB_048000</name>
</gene>
<proteinExistence type="inferred from homology"/>
<dbReference type="Proteomes" id="UP000224006">
    <property type="component" value="Chromosome III"/>
</dbReference>
<keyword evidence="3" id="KW-0479">Metal-binding</keyword>
<dbReference type="KEGG" id="bbes:BESB_048000"/>
<dbReference type="SUPFAM" id="SSF53738">
    <property type="entry name" value="Phosphoglucomutase, first 3 domains"/>
    <property type="match status" value="2"/>
</dbReference>
<protein>
    <submittedName>
        <fullName evidence="10">Phosphoacetylglucosamine mutase</fullName>
    </submittedName>
</protein>
<comment type="caution">
    <text evidence="10">The sequence shown here is derived from an EMBL/GenBank/DDBJ whole genome shotgun (WGS) entry which is preliminary data.</text>
</comment>
<feature type="domain" description="Alpha-D-phosphohexomutase alpha/beta/alpha" evidence="8">
    <location>
        <begin position="252"/>
        <end position="299"/>
    </location>
</feature>
<feature type="region of interest" description="Disordered" evidence="6">
    <location>
        <begin position="1"/>
        <end position="20"/>
    </location>
</feature>
<evidence type="ECO:0000259" key="7">
    <source>
        <dbReference type="Pfam" id="PF00408"/>
    </source>
</evidence>
<dbReference type="PANTHER" id="PTHR45955:SF1">
    <property type="entry name" value="PHOSPHOACETYLGLUCOSAMINE MUTASE"/>
    <property type="match status" value="1"/>
</dbReference>
<feature type="region of interest" description="Disordered" evidence="6">
    <location>
        <begin position="558"/>
        <end position="588"/>
    </location>
</feature>
<dbReference type="Pfam" id="PF00408">
    <property type="entry name" value="PGM_PMM_IV"/>
    <property type="match status" value="1"/>
</dbReference>
<dbReference type="Gene3D" id="3.40.120.10">
    <property type="entry name" value="Alpha-D-Glucose-1,6-Bisphosphate, subunit A, domain 3"/>
    <property type="match status" value="2"/>
</dbReference>
<feature type="region of interest" description="Disordered" evidence="6">
    <location>
        <begin position="164"/>
        <end position="189"/>
    </location>
</feature>
<evidence type="ECO:0000256" key="3">
    <source>
        <dbReference type="ARBA" id="ARBA00022723"/>
    </source>
</evidence>
<dbReference type="InterPro" id="IPR049022">
    <property type="entry name" value="AMG1_III"/>
</dbReference>
<evidence type="ECO:0000256" key="5">
    <source>
        <dbReference type="ARBA" id="ARBA00023235"/>
    </source>
</evidence>
<dbReference type="PANTHER" id="PTHR45955">
    <property type="entry name" value="PHOSPHOACETYLGLUCOSAMINE MUTASE"/>
    <property type="match status" value="1"/>
</dbReference>
<dbReference type="GO" id="GO:0005975">
    <property type="term" value="P:carbohydrate metabolic process"/>
    <property type="evidence" value="ECO:0007669"/>
    <property type="project" value="InterPro"/>
</dbReference>
<dbReference type="Gene3D" id="3.30.310.50">
    <property type="entry name" value="Alpha-D-phosphohexomutase, C-terminal domain"/>
    <property type="match status" value="1"/>
</dbReference>